<gene>
    <name evidence="2" type="ORF">OMM_05928</name>
</gene>
<dbReference type="InterPro" id="IPR006644">
    <property type="entry name" value="Cadg"/>
</dbReference>
<evidence type="ECO:0000313" key="2">
    <source>
        <dbReference type="EMBL" id="ETR65748.1"/>
    </source>
</evidence>
<dbReference type="Proteomes" id="UP000189670">
    <property type="component" value="Unassembled WGS sequence"/>
</dbReference>
<dbReference type="InterPro" id="IPR015919">
    <property type="entry name" value="Cadherin-like_sf"/>
</dbReference>
<reference evidence="3" key="1">
    <citation type="submission" date="2012-11" db="EMBL/GenBank/DDBJ databases">
        <authorList>
            <person name="Lucero-Rivera Y.E."/>
            <person name="Tovar-Ramirez D."/>
        </authorList>
    </citation>
    <scope>NUCLEOTIDE SEQUENCE [LARGE SCALE GENOMIC DNA]</scope>
    <source>
        <strain evidence="3">Araruama</strain>
    </source>
</reference>
<feature type="domain" description="Dystroglycan-type cadherin-like" evidence="1">
    <location>
        <begin position="197"/>
        <end position="297"/>
    </location>
</feature>
<dbReference type="InterPro" id="IPR013783">
    <property type="entry name" value="Ig-like_fold"/>
</dbReference>
<evidence type="ECO:0000259" key="1">
    <source>
        <dbReference type="SMART" id="SM00736"/>
    </source>
</evidence>
<comment type="caution">
    <text evidence="2">The sequence shown here is derived from an EMBL/GenBank/DDBJ whole genome shotgun (WGS) entry which is preliminary data.</text>
</comment>
<dbReference type="Pfam" id="PF17963">
    <property type="entry name" value="Big_9"/>
    <property type="match status" value="1"/>
</dbReference>
<organism evidence="2 3">
    <name type="scientific">Candidatus Magnetoglobus multicellularis str. Araruama</name>
    <dbReference type="NCBI Taxonomy" id="890399"/>
    <lineage>
        <taxon>Bacteria</taxon>
        <taxon>Pseudomonadati</taxon>
        <taxon>Thermodesulfobacteriota</taxon>
        <taxon>Desulfobacteria</taxon>
        <taxon>Desulfobacterales</taxon>
        <taxon>Desulfobacteraceae</taxon>
        <taxon>Candidatus Magnetoglobus</taxon>
    </lineage>
</organism>
<dbReference type="EMBL" id="ATBP01002534">
    <property type="protein sequence ID" value="ETR65748.1"/>
    <property type="molecule type" value="Genomic_DNA"/>
</dbReference>
<sequence length="337" mass="35630">MWGSSGSDVFAVGFSGIFHYDGNNWTTMSGTLSQYNGVWGSSGSDVFAVCDYDTISHYDGNNWTTMNTGTSKDLNEVWGSNSSDVYAVGDSGTILKYDVTVFGDQTIDENSSLTINFSVSDADSSNFTVTAISSDVNILPNENISITNTNKSYTITVFPTTEQAGSLTVTVQVADPEGLTAVESFILTVRYVNDIPVIGNISDQITNEDTAINSISFTATDVESSACQLTVTFDTSNQSLIPNDNITYACNSDSYALSITPASNESGYASITVAAYDGNLTATTSFGLTVNGTPAISNISSYTTNEDTAINSISFTATDVESSACGLTVTFDSSNEH</sequence>
<feature type="domain" description="Dystroglycan-type cadherin-like" evidence="1">
    <location>
        <begin position="97"/>
        <end position="196"/>
    </location>
</feature>
<dbReference type="Gene3D" id="2.60.40.10">
    <property type="entry name" value="Immunoglobulins"/>
    <property type="match status" value="2"/>
</dbReference>
<evidence type="ECO:0000313" key="3">
    <source>
        <dbReference type="Proteomes" id="UP000189670"/>
    </source>
</evidence>
<dbReference type="GO" id="GO:0005509">
    <property type="term" value="F:calcium ion binding"/>
    <property type="evidence" value="ECO:0007669"/>
    <property type="project" value="InterPro"/>
</dbReference>
<dbReference type="SMART" id="SM00736">
    <property type="entry name" value="CADG"/>
    <property type="match status" value="2"/>
</dbReference>
<dbReference type="SUPFAM" id="SSF49313">
    <property type="entry name" value="Cadherin-like"/>
    <property type="match status" value="1"/>
</dbReference>
<proteinExistence type="predicted"/>
<dbReference type="GO" id="GO:0016020">
    <property type="term" value="C:membrane"/>
    <property type="evidence" value="ECO:0007669"/>
    <property type="project" value="InterPro"/>
</dbReference>
<protein>
    <recommendedName>
        <fullName evidence="1">Dystroglycan-type cadherin-like domain-containing protein</fullName>
    </recommendedName>
</protein>
<dbReference type="AlphaFoldDB" id="A0A1V1NT67"/>
<accession>A0A1V1NT67</accession>
<name>A0A1V1NT67_9BACT</name>